<evidence type="ECO:0000256" key="4">
    <source>
        <dbReference type="ARBA" id="ARBA00023136"/>
    </source>
</evidence>
<dbReference type="EMBL" id="BAABBF010000011">
    <property type="protein sequence ID" value="GAA3722773.1"/>
    <property type="molecule type" value="Genomic_DNA"/>
</dbReference>
<feature type="transmembrane region" description="Helical" evidence="5">
    <location>
        <begin position="205"/>
        <end position="232"/>
    </location>
</feature>
<keyword evidence="8" id="KW-1185">Reference proteome</keyword>
<evidence type="ECO:0000259" key="6">
    <source>
        <dbReference type="Pfam" id="PF04932"/>
    </source>
</evidence>
<evidence type="ECO:0000256" key="1">
    <source>
        <dbReference type="ARBA" id="ARBA00004141"/>
    </source>
</evidence>
<evidence type="ECO:0000313" key="8">
    <source>
        <dbReference type="Proteomes" id="UP001500523"/>
    </source>
</evidence>
<comment type="subcellular location">
    <subcellularLocation>
        <location evidence="1">Membrane</location>
        <topology evidence="1">Multi-pass membrane protein</topology>
    </subcellularLocation>
</comment>
<evidence type="ECO:0000313" key="7">
    <source>
        <dbReference type="EMBL" id="GAA3722773.1"/>
    </source>
</evidence>
<feature type="domain" description="O-antigen ligase-related" evidence="6">
    <location>
        <begin position="207"/>
        <end position="353"/>
    </location>
</feature>
<feature type="transmembrane region" description="Helical" evidence="5">
    <location>
        <begin position="53"/>
        <end position="73"/>
    </location>
</feature>
<dbReference type="InterPro" id="IPR007016">
    <property type="entry name" value="O-antigen_ligase-rel_domated"/>
</dbReference>
<dbReference type="Proteomes" id="UP001500523">
    <property type="component" value="Unassembled WGS sequence"/>
</dbReference>
<feature type="transmembrane region" description="Helical" evidence="5">
    <location>
        <begin position="238"/>
        <end position="258"/>
    </location>
</feature>
<feature type="transmembrane region" description="Helical" evidence="5">
    <location>
        <begin position="126"/>
        <end position="152"/>
    </location>
</feature>
<feature type="transmembrane region" description="Helical" evidence="5">
    <location>
        <begin position="338"/>
        <end position="359"/>
    </location>
</feature>
<keyword evidence="4 5" id="KW-0472">Membrane</keyword>
<protein>
    <recommendedName>
        <fullName evidence="6">O-antigen ligase-related domain-containing protein</fullName>
    </recommendedName>
</protein>
<sequence>MNQFFALAICFLCGFTDVKIADVQIVEVVIIAAFCLSFLVPEKRMVLQGPSVITDFIPKFVILLMLLLAGSLLSLRLDFFPIADTGPLKQPPYASLIRLIEVSFSISSMFYVALTVRGKPNILKNMLAVFVWSALVGTIWAMISFVAWYAGIELPGVTAGTVPRMAGFFVEGGPFGVFLVGAIILQIVRGHYLGYVSRRTSYLQLGVLIVGLLGTQSKAAVALSGAVAIVFLMRTRHFRLVALMAVLMVPVAVTSNLISGVEGYYHNYTNYQQAASERPDDKSLIAGRLAAAVLLPRIVAEHPILGVGLGNYALVRNDPNILRGLPYLSIWDAPGLGLFGYLAELGIPLTLFVLWLYAYPLLQAWRSRPWIVLLCSYPVLAAIFGVQLNFAYPWIIAGIGLATIAIDRKHRTSLGSGTVAAATHQLRAASPSQRPPAPNALN</sequence>
<reference evidence="8" key="1">
    <citation type="journal article" date="2019" name="Int. J. Syst. Evol. Microbiol.">
        <title>The Global Catalogue of Microorganisms (GCM) 10K type strain sequencing project: providing services to taxonomists for standard genome sequencing and annotation.</title>
        <authorList>
            <consortium name="The Broad Institute Genomics Platform"/>
            <consortium name="The Broad Institute Genome Sequencing Center for Infectious Disease"/>
            <person name="Wu L."/>
            <person name="Ma J."/>
        </authorList>
    </citation>
    <scope>NUCLEOTIDE SEQUENCE [LARGE SCALE GENOMIC DNA]</scope>
    <source>
        <strain evidence="8">JCM 17498</strain>
    </source>
</reference>
<dbReference type="Pfam" id="PF04932">
    <property type="entry name" value="Wzy_C"/>
    <property type="match status" value="1"/>
</dbReference>
<comment type="caution">
    <text evidence="7">The sequence shown here is derived from an EMBL/GenBank/DDBJ whole genome shotgun (WGS) entry which is preliminary data.</text>
</comment>
<feature type="transmembrane region" description="Helical" evidence="5">
    <location>
        <begin position="25"/>
        <end position="41"/>
    </location>
</feature>
<evidence type="ECO:0000256" key="5">
    <source>
        <dbReference type="SAM" id="Phobius"/>
    </source>
</evidence>
<organism evidence="7 8">
    <name type="scientific">Sphingomonas cynarae</name>
    <dbReference type="NCBI Taxonomy" id="930197"/>
    <lineage>
        <taxon>Bacteria</taxon>
        <taxon>Pseudomonadati</taxon>
        <taxon>Pseudomonadota</taxon>
        <taxon>Alphaproteobacteria</taxon>
        <taxon>Sphingomonadales</taxon>
        <taxon>Sphingomonadaceae</taxon>
        <taxon>Sphingomonas</taxon>
    </lineage>
</organism>
<keyword evidence="3 5" id="KW-1133">Transmembrane helix</keyword>
<evidence type="ECO:0000256" key="3">
    <source>
        <dbReference type="ARBA" id="ARBA00022989"/>
    </source>
</evidence>
<accession>A0ABP7ER56</accession>
<proteinExistence type="predicted"/>
<feature type="transmembrane region" description="Helical" evidence="5">
    <location>
        <begin position="172"/>
        <end position="193"/>
    </location>
</feature>
<name>A0ABP7ER56_9SPHN</name>
<keyword evidence="2 5" id="KW-0812">Transmembrane</keyword>
<evidence type="ECO:0000256" key="2">
    <source>
        <dbReference type="ARBA" id="ARBA00022692"/>
    </source>
</evidence>
<feature type="transmembrane region" description="Helical" evidence="5">
    <location>
        <begin position="379"/>
        <end position="406"/>
    </location>
</feature>
<feature type="transmembrane region" description="Helical" evidence="5">
    <location>
        <begin position="93"/>
        <end position="114"/>
    </location>
</feature>
<dbReference type="RefSeq" id="WP_344694555.1">
    <property type="nucleotide sequence ID" value="NZ_BAABBF010000011.1"/>
</dbReference>
<gene>
    <name evidence="7" type="ORF">GCM10022268_33700</name>
</gene>